<evidence type="ECO:0000256" key="1">
    <source>
        <dbReference type="SAM" id="MobiDB-lite"/>
    </source>
</evidence>
<feature type="compositionally biased region" description="Low complexity" evidence="1">
    <location>
        <begin position="41"/>
        <end position="50"/>
    </location>
</feature>
<evidence type="ECO:0000313" key="3">
    <source>
        <dbReference type="Proteomes" id="UP000295636"/>
    </source>
</evidence>
<dbReference type="EMBL" id="SMRT01000008">
    <property type="protein sequence ID" value="TDF96199.1"/>
    <property type="molecule type" value="Genomic_DNA"/>
</dbReference>
<organism evidence="2 3">
    <name type="scientific">Paenibacillus piri</name>
    <dbReference type="NCBI Taxonomy" id="2547395"/>
    <lineage>
        <taxon>Bacteria</taxon>
        <taxon>Bacillati</taxon>
        <taxon>Bacillota</taxon>
        <taxon>Bacilli</taxon>
        <taxon>Bacillales</taxon>
        <taxon>Paenibacillaceae</taxon>
        <taxon>Paenibacillus</taxon>
    </lineage>
</organism>
<evidence type="ECO:0000313" key="2">
    <source>
        <dbReference type="EMBL" id="TDF96199.1"/>
    </source>
</evidence>
<comment type="caution">
    <text evidence="2">The sequence shown here is derived from an EMBL/GenBank/DDBJ whole genome shotgun (WGS) entry which is preliminary data.</text>
</comment>
<accession>A0A4R5KKV5</accession>
<feature type="region of interest" description="Disordered" evidence="1">
    <location>
        <begin position="37"/>
        <end position="59"/>
    </location>
</feature>
<dbReference type="AlphaFoldDB" id="A0A4R5KKV5"/>
<proteinExistence type="predicted"/>
<keyword evidence="3" id="KW-1185">Reference proteome</keyword>
<protein>
    <submittedName>
        <fullName evidence="2">Uncharacterized protein</fullName>
    </submittedName>
</protein>
<reference evidence="2 3" key="1">
    <citation type="submission" date="2019-03" db="EMBL/GenBank/DDBJ databases">
        <title>This is whole genome sequence of Paenibacillus sp MS74 strain.</title>
        <authorList>
            <person name="Trinh H.N."/>
        </authorList>
    </citation>
    <scope>NUCLEOTIDE SEQUENCE [LARGE SCALE GENOMIC DNA]</scope>
    <source>
        <strain evidence="2 3">MS74</strain>
    </source>
</reference>
<dbReference type="Proteomes" id="UP000295636">
    <property type="component" value="Unassembled WGS sequence"/>
</dbReference>
<dbReference type="RefSeq" id="WP_133230400.1">
    <property type="nucleotide sequence ID" value="NZ_SMRT01000008.1"/>
</dbReference>
<sequence>MNFVRKVTHSDALKHIVDLPENLRNQDVELIILPIGDSTTHKTQTPSTPTARGALKQFANPDLIQYEKDAWEKGVQDKHEHR</sequence>
<gene>
    <name evidence="2" type="ORF">E1757_17525</name>
</gene>
<dbReference type="OrthoDB" id="2623608at2"/>
<name>A0A4R5KKV5_9BACL</name>